<name>A0A0E3ZL29_9BURK</name>
<accession>A0A0E3ZL29</accession>
<dbReference type="KEGG" id="pdq:CL55_00003390"/>
<keyword evidence="2" id="KW-1185">Reference proteome</keyword>
<dbReference type="AlphaFoldDB" id="A0A0E3ZL29"/>
<reference evidence="1 2" key="1">
    <citation type="submission" date="2014-03" db="EMBL/GenBank/DDBJ databases">
        <title>Genome of Polynucleobacter strain MWH-MoK4.</title>
        <authorList>
            <person name="Hahn M.W."/>
        </authorList>
    </citation>
    <scope>NUCLEOTIDE SEQUENCE [LARGE SCALE GENOMIC DNA]</scope>
    <source>
        <strain evidence="1 2">MWH-MoK4</strain>
    </source>
</reference>
<evidence type="ECO:0000313" key="2">
    <source>
        <dbReference type="Proteomes" id="UP000061135"/>
    </source>
</evidence>
<dbReference type="STRING" id="1835254.CL55_00003390"/>
<dbReference type="HOGENOM" id="CLU_170154_0_0_4"/>
<evidence type="ECO:0000313" key="1">
    <source>
        <dbReference type="EMBL" id="AKD24672.1"/>
    </source>
</evidence>
<sequence>MLTFDNIISLIQDSLDGLYSASMIESKIQISDNTPLFGGQSNIDSMCFVALITDVEDGLCRSTGKDVFVVLSDIEELYPDSPVLTAGMLANYLVSLGND</sequence>
<dbReference type="Gene3D" id="1.10.1200.10">
    <property type="entry name" value="ACP-like"/>
    <property type="match status" value="1"/>
</dbReference>
<organism evidence="1 2">
    <name type="scientific">Polynucleobacter duraquae</name>
    <dbReference type="NCBI Taxonomy" id="1835254"/>
    <lineage>
        <taxon>Bacteria</taxon>
        <taxon>Pseudomonadati</taxon>
        <taxon>Pseudomonadota</taxon>
        <taxon>Betaproteobacteria</taxon>
        <taxon>Burkholderiales</taxon>
        <taxon>Burkholderiaceae</taxon>
        <taxon>Polynucleobacter</taxon>
    </lineage>
</organism>
<proteinExistence type="predicted"/>
<dbReference type="Proteomes" id="UP000061135">
    <property type="component" value="Chromosome"/>
</dbReference>
<gene>
    <name evidence="1" type="ORF">CL55_00003390</name>
</gene>
<dbReference type="InterPro" id="IPR036736">
    <property type="entry name" value="ACP-like_sf"/>
</dbReference>
<dbReference type="PATRIC" id="fig|576611.7.peg.341"/>
<protein>
    <recommendedName>
        <fullName evidence="3">Carrier domain-containing protein</fullName>
    </recommendedName>
</protein>
<evidence type="ECO:0008006" key="3">
    <source>
        <dbReference type="Google" id="ProtNLM"/>
    </source>
</evidence>
<dbReference type="EMBL" id="CP007501">
    <property type="protein sequence ID" value="AKD24672.1"/>
    <property type="molecule type" value="Genomic_DNA"/>
</dbReference>